<evidence type="ECO:0000313" key="4">
    <source>
        <dbReference type="EMBL" id="MBW7453246.1"/>
    </source>
</evidence>
<evidence type="ECO:0000313" key="5">
    <source>
        <dbReference type="Proteomes" id="UP001519887"/>
    </source>
</evidence>
<keyword evidence="2" id="KW-0732">Signal</keyword>
<keyword evidence="5" id="KW-1185">Reference proteome</keyword>
<proteinExistence type="predicted"/>
<dbReference type="PROSITE" id="PS51272">
    <property type="entry name" value="SLH"/>
    <property type="match status" value="2"/>
</dbReference>
<dbReference type="InterPro" id="IPR001119">
    <property type="entry name" value="SLH_dom"/>
</dbReference>
<accession>A0ABS7BX65</accession>
<feature type="domain" description="SLH" evidence="3">
    <location>
        <begin position="20"/>
        <end position="83"/>
    </location>
</feature>
<feature type="domain" description="SLH" evidence="3">
    <location>
        <begin position="150"/>
        <end position="213"/>
    </location>
</feature>
<sequence length="340" mass="36666">MKRSLVMLSVVVLLLFAATQSVWAFSDTKNDPNESKIADLQSKGILSGGKDGLFKPGNNLTYAEGVSLIVKGLALNIDTIRFVKAPKASDYYSKAKDGSWYEDAFIIAQFNGINLPKDVDPNAVMTREQFAYHLFQGIMKTGDYAFIDIYAMINDEADINKDYMSNIQRLLIAKIVQLDSKQNFYPQKAITRGEAAGWLYNSIQFVEEQANNTVPPVEEPTPSPLSDVIISTVAVNDKVNEVTVSAMAPNPGYGLKISSISFDGDKAVVQVEATYPEGDQVYPQVITEVKSVTYVSSAYTPTLADAPGSAGGSDGSVGSSTGIMHGDSSQLDPGDSVSPQ</sequence>
<gene>
    <name evidence="4" type="ORF">K0U00_04260</name>
</gene>
<feature type="signal peptide" evidence="2">
    <location>
        <begin position="1"/>
        <end position="24"/>
    </location>
</feature>
<evidence type="ECO:0000256" key="1">
    <source>
        <dbReference type="SAM" id="MobiDB-lite"/>
    </source>
</evidence>
<evidence type="ECO:0000259" key="3">
    <source>
        <dbReference type="PROSITE" id="PS51272"/>
    </source>
</evidence>
<feature type="chain" id="PRO_5045639810" evidence="2">
    <location>
        <begin position="25"/>
        <end position="340"/>
    </location>
</feature>
<name>A0ABS7BX65_9BACL</name>
<feature type="compositionally biased region" description="Polar residues" evidence="1">
    <location>
        <begin position="327"/>
        <end position="340"/>
    </location>
</feature>
<dbReference type="Pfam" id="PF00395">
    <property type="entry name" value="SLH"/>
    <property type="match status" value="2"/>
</dbReference>
<dbReference type="RefSeq" id="WP_210042124.1">
    <property type="nucleotide sequence ID" value="NZ_JBHLVU010000073.1"/>
</dbReference>
<comment type="caution">
    <text evidence="4">The sequence shown here is derived from an EMBL/GenBank/DDBJ whole genome shotgun (WGS) entry which is preliminary data.</text>
</comment>
<evidence type="ECO:0000256" key="2">
    <source>
        <dbReference type="SAM" id="SignalP"/>
    </source>
</evidence>
<dbReference type="Proteomes" id="UP001519887">
    <property type="component" value="Unassembled WGS sequence"/>
</dbReference>
<dbReference type="EMBL" id="JAHZIK010000053">
    <property type="protein sequence ID" value="MBW7453246.1"/>
    <property type="molecule type" value="Genomic_DNA"/>
</dbReference>
<organism evidence="4 5">
    <name type="scientific">Paenibacillus sepulcri</name>
    <dbReference type="NCBI Taxonomy" id="359917"/>
    <lineage>
        <taxon>Bacteria</taxon>
        <taxon>Bacillati</taxon>
        <taxon>Bacillota</taxon>
        <taxon>Bacilli</taxon>
        <taxon>Bacillales</taxon>
        <taxon>Paenibacillaceae</taxon>
        <taxon>Paenibacillus</taxon>
    </lineage>
</organism>
<protein>
    <submittedName>
        <fullName evidence="4">S-layer homology domain-containing protein</fullName>
    </submittedName>
</protein>
<reference evidence="4 5" key="1">
    <citation type="submission" date="2021-07" db="EMBL/GenBank/DDBJ databases">
        <title>Paenibacillus radiodurans sp. nov., isolated from the southeastern edge of Tengger Desert.</title>
        <authorList>
            <person name="Zhang G."/>
        </authorList>
    </citation>
    <scope>NUCLEOTIDE SEQUENCE [LARGE SCALE GENOMIC DNA]</scope>
    <source>
        <strain evidence="4 5">CCM 7311</strain>
    </source>
</reference>
<feature type="region of interest" description="Disordered" evidence="1">
    <location>
        <begin position="301"/>
        <end position="340"/>
    </location>
</feature>